<feature type="non-terminal residue" evidence="1">
    <location>
        <position position="118"/>
    </location>
</feature>
<name>A0A5E4CQ29_MARMO</name>
<keyword evidence="2" id="KW-1185">Reference proteome</keyword>
<gene>
    <name evidence="1" type="ORF">MONAX_5E015271</name>
</gene>
<protein>
    <submittedName>
        <fullName evidence="1">Uncharacterized protein</fullName>
    </submittedName>
</protein>
<dbReference type="EMBL" id="CABDUW010001779">
    <property type="protein sequence ID" value="VTJ83886.1"/>
    <property type="molecule type" value="Genomic_DNA"/>
</dbReference>
<dbReference type="Proteomes" id="UP000335636">
    <property type="component" value="Unassembled WGS sequence"/>
</dbReference>
<dbReference type="AlphaFoldDB" id="A0A5E4CQ29"/>
<sequence>MKRGRGPGLSRHRGRTQRAGFVAWFSFTCQHFLPNWSKLWNFRGGGSLKEISVEAASFDRPVPKVTVIGMISYTKITFEQKKTEQMLEHQPERNLRLRKTDIFLWMQFIEKSYLAFKE</sequence>
<comment type="caution">
    <text evidence="1">The sequence shown here is derived from an EMBL/GenBank/DDBJ whole genome shotgun (WGS) entry which is preliminary data.</text>
</comment>
<organism evidence="1 2">
    <name type="scientific">Marmota monax</name>
    <name type="common">Woodchuck</name>
    <dbReference type="NCBI Taxonomy" id="9995"/>
    <lineage>
        <taxon>Eukaryota</taxon>
        <taxon>Metazoa</taxon>
        <taxon>Chordata</taxon>
        <taxon>Craniata</taxon>
        <taxon>Vertebrata</taxon>
        <taxon>Euteleostomi</taxon>
        <taxon>Mammalia</taxon>
        <taxon>Eutheria</taxon>
        <taxon>Euarchontoglires</taxon>
        <taxon>Glires</taxon>
        <taxon>Rodentia</taxon>
        <taxon>Sciuromorpha</taxon>
        <taxon>Sciuridae</taxon>
        <taxon>Xerinae</taxon>
        <taxon>Marmotini</taxon>
        <taxon>Marmota</taxon>
    </lineage>
</organism>
<accession>A0A5E4CQ29</accession>
<evidence type="ECO:0000313" key="1">
    <source>
        <dbReference type="EMBL" id="VTJ83886.1"/>
    </source>
</evidence>
<proteinExistence type="predicted"/>
<reference evidence="1" key="1">
    <citation type="submission" date="2019-04" db="EMBL/GenBank/DDBJ databases">
        <authorList>
            <person name="Alioto T."/>
            <person name="Alioto T."/>
        </authorList>
    </citation>
    <scope>NUCLEOTIDE SEQUENCE [LARGE SCALE GENOMIC DNA]</scope>
</reference>
<evidence type="ECO:0000313" key="2">
    <source>
        <dbReference type="Proteomes" id="UP000335636"/>
    </source>
</evidence>